<dbReference type="Pfam" id="PF05192">
    <property type="entry name" value="MutS_III"/>
    <property type="match status" value="1"/>
</dbReference>
<comment type="similarity">
    <text evidence="1 9 10">Belongs to the DNA mismatch repair MutS family.</text>
</comment>
<evidence type="ECO:0000256" key="1">
    <source>
        <dbReference type="ARBA" id="ARBA00006271"/>
    </source>
</evidence>
<dbReference type="InterPro" id="IPR045076">
    <property type="entry name" value="MutS"/>
</dbReference>
<evidence type="ECO:0000256" key="8">
    <source>
        <dbReference type="ARBA" id="ARBA00024647"/>
    </source>
</evidence>
<dbReference type="Pfam" id="PF05188">
    <property type="entry name" value="MutS_II"/>
    <property type="match status" value="1"/>
</dbReference>
<proteinExistence type="inferred from homology"/>
<dbReference type="InterPro" id="IPR005748">
    <property type="entry name" value="DNA_mismatch_repair_MutS"/>
</dbReference>
<organism evidence="12 13">
    <name type="scientific">Desulfuribacillus alkaliarsenatis</name>
    <dbReference type="NCBI Taxonomy" id="766136"/>
    <lineage>
        <taxon>Bacteria</taxon>
        <taxon>Bacillati</taxon>
        <taxon>Bacillota</taxon>
        <taxon>Desulfuribacillia</taxon>
        <taxon>Desulfuribacillales</taxon>
        <taxon>Desulfuribacillaceae</taxon>
        <taxon>Desulfuribacillus</taxon>
    </lineage>
</organism>
<dbReference type="InterPro" id="IPR000432">
    <property type="entry name" value="DNA_mismatch_repair_MutS_C"/>
</dbReference>
<dbReference type="SUPFAM" id="SSF53150">
    <property type="entry name" value="DNA repair protein MutS, domain II"/>
    <property type="match status" value="1"/>
</dbReference>
<dbReference type="InterPro" id="IPR036678">
    <property type="entry name" value="MutS_con_dom_sf"/>
</dbReference>
<dbReference type="Gene3D" id="3.30.420.110">
    <property type="entry name" value="MutS, connector domain"/>
    <property type="match status" value="1"/>
</dbReference>
<evidence type="ECO:0000256" key="2">
    <source>
        <dbReference type="ARBA" id="ARBA00021982"/>
    </source>
</evidence>
<dbReference type="RefSeq" id="WP_069643929.1">
    <property type="nucleotide sequence ID" value="NZ_MIJE01000033.1"/>
</dbReference>
<dbReference type="Pfam" id="PF05190">
    <property type="entry name" value="MutS_IV"/>
    <property type="match status" value="1"/>
</dbReference>
<dbReference type="PANTHER" id="PTHR11361">
    <property type="entry name" value="DNA MISMATCH REPAIR PROTEIN MUTS FAMILY MEMBER"/>
    <property type="match status" value="1"/>
</dbReference>
<dbReference type="HAMAP" id="MF_00096">
    <property type="entry name" value="MutS"/>
    <property type="match status" value="1"/>
</dbReference>
<accession>A0A1E5FZY1</accession>
<dbReference type="GO" id="GO:0005829">
    <property type="term" value="C:cytosol"/>
    <property type="evidence" value="ECO:0007669"/>
    <property type="project" value="TreeGrafter"/>
</dbReference>
<dbReference type="GO" id="GO:0005524">
    <property type="term" value="F:ATP binding"/>
    <property type="evidence" value="ECO:0007669"/>
    <property type="project" value="UniProtKB-UniRule"/>
</dbReference>
<keyword evidence="6 9" id="KW-0238">DNA-binding</keyword>
<dbReference type="InterPro" id="IPR007695">
    <property type="entry name" value="DNA_mismatch_repair_MutS-lik_N"/>
</dbReference>
<dbReference type="EMBL" id="MIJE01000033">
    <property type="protein sequence ID" value="OEF96009.1"/>
    <property type="molecule type" value="Genomic_DNA"/>
</dbReference>
<comment type="caution">
    <text evidence="12">The sequence shown here is derived from an EMBL/GenBank/DDBJ whole genome shotgun (WGS) entry which is preliminary data.</text>
</comment>
<dbReference type="GO" id="GO:0140664">
    <property type="term" value="F:ATP-dependent DNA damage sensor activity"/>
    <property type="evidence" value="ECO:0007669"/>
    <property type="project" value="InterPro"/>
</dbReference>
<evidence type="ECO:0000256" key="10">
    <source>
        <dbReference type="RuleBase" id="RU003756"/>
    </source>
</evidence>
<dbReference type="SUPFAM" id="SSF52540">
    <property type="entry name" value="P-loop containing nucleoside triphosphate hydrolases"/>
    <property type="match status" value="1"/>
</dbReference>
<evidence type="ECO:0000256" key="4">
    <source>
        <dbReference type="ARBA" id="ARBA00022763"/>
    </source>
</evidence>
<evidence type="ECO:0000313" key="13">
    <source>
        <dbReference type="Proteomes" id="UP000094296"/>
    </source>
</evidence>
<dbReference type="SUPFAM" id="SSF48334">
    <property type="entry name" value="DNA repair protein MutS, domain III"/>
    <property type="match status" value="1"/>
</dbReference>
<dbReference type="Gene3D" id="1.10.1420.10">
    <property type="match status" value="2"/>
</dbReference>
<dbReference type="InterPro" id="IPR027417">
    <property type="entry name" value="P-loop_NTPase"/>
</dbReference>
<dbReference type="SUPFAM" id="SSF55271">
    <property type="entry name" value="DNA repair protein MutS, domain I"/>
    <property type="match status" value="1"/>
</dbReference>
<dbReference type="NCBIfam" id="TIGR01070">
    <property type="entry name" value="mutS1"/>
    <property type="match status" value="1"/>
</dbReference>
<dbReference type="SMART" id="SM00533">
    <property type="entry name" value="MUTSd"/>
    <property type="match status" value="1"/>
</dbReference>
<dbReference type="InterPro" id="IPR007696">
    <property type="entry name" value="DNA_mismatch_repair_MutS_core"/>
</dbReference>
<dbReference type="Gene3D" id="3.40.1170.10">
    <property type="entry name" value="DNA repair protein MutS, domain I"/>
    <property type="match status" value="1"/>
</dbReference>
<evidence type="ECO:0000256" key="7">
    <source>
        <dbReference type="ARBA" id="ARBA00023204"/>
    </source>
</evidence>
<dbReference type="SMART" id="SM00534">
    <property type="entry name" value="MUTSac"/>
    <property type="match status" value="1"/>
</dbReference>
<keyword evidence="3 9" id="KW-0547">Nucleotide-binding</keyword>
<evidence type="ECO:0000256" key="9">
    <source>
        <dbReference type="HAMAP-Rule" id="MF_00096"/>
    </source>
</evidence>
<dbReference type="PROSITE" id="PS00486">
    <property type="entry name" value="DNA_MISMATCH_REPAIR_2"/>
    <property type="match status" value="1"/>
</dbReference>
<dbReference type="Proteomes" id="UP000094296">
    <property type="component" value="Unassembled WGS sequence"/>
</dbReference>
<dbReference type="Pfam" id="PF01624">
    <property type="entry name" value="MutS_I"/>
    <property type="match status" value="1"/>
</dbReference>
<dbReference type="InterPro" id="IPR017261">
    <property type="entry name" value="DNA_mismatch_repair_MutS/MSH"/>
</dbReference>
<feature type="binding site" evidence="9">
    <location>
        <begin position="619"/>
        <end position="626"/>
    </location>
    <ligand>
        <name>ATP</name>
        <dbReference type="ChEBI" id="CHEBI:30616"/>
    </ligand>
</feature>
<dbReference type="GO" id="GO:0003684">
    <property type="term" value="F:damaged DNA binding"/>
    <property type="evidence" value="ECO:0007669"/>
    <property type="project" value="UniProtKB-UniRule"/>
</dbReference>
<dbReference type="InterPro" id="IPR016151">
    <property type="entry name" value="DNA_mismatch_repair_MutS_N"/>
</dbReference>
<dbReference type="PIRSF" id="PIRSF037677">
    <property type="entry name" value="DNA_mis_repair_Msh6"/>
    <property type="match status" value="1"/>
</dbReference>
<keyword evidence="13" id="KW-1185">Reference proteome</keyword>
<dbReference type="FunFam" id="3.40.50.300:FF:000870">
    <property type="entry name" value="MutS protein homolog 4"/>
    <property type="match status" value="1"/>
</dbReference>
<reference evidence="12 13" key="1">
    <citation type="submission" date="2016-09" db="EMBL/GenBank/DDBJ databases">
        <title>Draft genome sequence for the type strain of Desulfuribacillus alkaliarsenatis AHT28, an obligately anaerobic, sulfidogenic bacterium isolated from Russian soda lake sediments.</title>
        <authorList>
            <person name="Abin C.A."/>
            <person name="Hollibaugh J.T."/>
        </authorList>
    </citation>
    <scope>NUCLEOTIDE SEQUENCE [LARGE SCALE GENOMIC DNA]</scope>
    <source>
        <strain evidence="12 13">AHT28</strain>
    </source>
</reference>
<keyword evidence="4 9" id="KW-0227">DNA damage</keyword>
<dbReference type="GO" id="GO:0030983">
    <property type="term" value="F:mismatched DNA binding"/>
    <property type="evidence" value="ECO:0007669"/>
    <property type="project" value="InterPro"/>
</dbReference>
<dbReference type="STRING" id="766136.BHF68_09690"/>
<dbReference type="PANTHER" id="PTHR11361:SF34">
    <property type="entry name" value="DNA MISMATCH REPAIR PROTEIN MSH1, MITOCHONDRIAL"/>
    <property type="match status" value="1"/>
</dbReference>
<evidence type="ECO:0000256" key="3">
    <source>
        <dbReference type="ARBA" id="ARBA00022741"/>
    </source>
</evidence>
<keyword evidence="7 9" id="KW-0234">DNA repair</keyword>
<feature type="domain" description="DNA mismatch repair proteins mutS family" evidence="11">
    <location>
        <begin position="693"/>
        <end position="709"/>
    </location>
</feature>
<dbReference type="OrthoDB" id="9802448at2"/>
<dbReference type="FunFam" id="1.10.1420.10:FF:000001">
    <property type="entry name" value="DNA mismatch repair protein MutS"/>
    <property type="match status" value="1"/>
</dbReference>
<dbReference type="FunFam" id="3.40.1170.10:FF:000001">
    <property type="entry name" value="DNA mismatch repair protein MutS"/>
    <property type="match status" value="1"/>
</dbReference>
<dbReference type="GO" id="GO:0006298">
    <property type="term" value="P:mismatch repair"/>
    <property type="evidence" value="ECO:0007669"/>
    <property type="project" value="UniProtKB-UniRule"/>
</dbReference>
<dbReference type="InterPro" id="IPR036187">
    <property type="entry name" value="DNA_mismatch_repair_MutS_sf"/>
</dbReference>
<dbReference type="CDD" id="cd03284">
    <property type="entry name" value="ABC_MutS1"/>
    <property type="match status" value="1"/>
</dbReference>
<comment type="function">
    <text evidence="8 9">This protein is involved in the repair of mismatches in DNA. It is possible that it carries out the mismatch recognition step. This protein has a weak ATPase activity.</text>
</comment>
<dbReference type="InterPro" id="IPR007861">
    <property type="entry name" value="DNA_mismatch_repair_MutS_clamp"/>
</dbReference>
<dbReference type="Pfam" id="PF00488">
    <property type="entry name" value="MutS_V"/>
    <property type="match status" value="1"/>
</dbReference>
<name>A0A1E5FZY1_9FIRM</name>
<evidence type="ECO:0000256" key="5">
    <source>
        <dbReference type="ARBA" id="ARBA00022840"/>
    </source>
</evidence>
<dbReference type="InterPro" id="IPR007860">
    <property type="entry name" value="DNA_mmatch_repair_MutS_con_dom"/>
</dbReference>
<protein>
    <recommendedName>
        <fullName evidence="2 9">DNA mismatch repair protein MutS</fullName>
    </recommendedName>
</protein>
<gene>
    <name evidence="9" type="primary">mutS</name>
    <name evidence="12" type="ORF">BHF68_09690</name>
</gene>
<keyword evidence="5 9" id="KW-0067">ATP-binding</keyword>
<evidence type="ECO:0000259" key="11">
    <source>
        <dbReference type="PROSITE" id="PS00486"/>
    </source>
</evidence>
<evidence type="ECO:0000256" key="6">
    <source>
        <dbReference type="ARBA" id="ARBA00023125"/>
    </source>
</evidence>
<evidence type="ECO:0000313" key="12">
    <source>
        <dbReference type="EMBL" id="OEF96009.1"/>
    </source>
</evidence>
<dbReference type="NCBIfam" id="NF003810">
    <property type="entry name" value="PRK05399.1"/>
    <property type="match status" value="1"/>
</dbReference>
<dbReference type="Gene3D" id="3.40.50.300">
    <property type="entry name" value="P-loop containing nucleotide triphosphate hydrolases"/>
    <property type="match status" value="1"/>
</dbReference>
<sequence length="865" mass="98636">MGKYTPMIEQYLQIKKQYGDCILFFQLGDFYEMFFEDAHVASRVLGIALTGREAGQADRIPMCGIPIHAMNNYLPKLIEKGHKVAICEQVENPADVKGIVKRDVVKIVTPGLNLEEKTLDEKRNNYIVSIVNNDCDAALSIVDITTGDFYVCTIDYQSSVKRLFNEVISYNPKEVFITDSNNKLYQLFKDAGVFVSDSNATYINKNIDSLESFNKHFSNPSTYYPSDINNLEKQAVGWLLEYIHTTQRRAIHHLSNLQKINKSQNMSLDSNARRNLEITETIRTKEKTGSLLWILDHTITSMGARQLRAWVENPLLNRTDIEKRLDAVEELSRDICIIEDLKKTLKNIYDIERLISRLSYGSANAKDLIALKKSLLEVPFIKQTLSQLNSPLIKDLTEQLNDMTHLTAYLESALIENPPMTIKEGQMIKEQFNETLDKYRDVSNNGREWLTNYERQEREKSKIKSLKIGFNKVFGYYIEVTKANLSQVPDYYQRKQTLTNAERYITEELKEREELIIKAEASLIELEYQLFIEIRDYTLGFLPALKSIGKSIAIIDALLSLAIVAKLNYYTRPVFNDEGIISISQGRHPVVEKVLASENYVPNDVSLNNKGQQIQLITGPNMAGKSTYMRQTALIIIMAQIGSFVPAEKAELCLIDRIFTRIGASDDLASGQSTFMVEMIEAKEALLEATNNSLIILDEIGRGTSTYDGMALAHAIIEYIHEQVQAKTLFSTHYHELTDLEQEFARLVNYHAQCIEKDGKVIFLRQIKRGKADKSYGVYVAHIAGMPQNVITRAKHLLNMYEKQSKQGESLQLSFIETKPVAQDKIISDKKIELLKELETKKINNMTPLEALNYLAKLQNEIINS</sequence>
<dbReference type="AlphaFoldDB" id="A0A1E5FZY1"/>